<sequence>MSCRRLLCLQTAGPEFYCPWCQQFTYWWKFGESGRQGSVVKIPGDEEKGLRMLCLKLCYNTVEKLAGCRRDFWKKRPSNQVSHQETFLCVILEVMNK</sequence>
<protein>
    <submittedName>
        <fullName evidence="1">Uncharacterized protein</fullName>
    </submittedName>
</protein>
<dbReference type="Proteomes" id="UP000831701">
    <property type="component" value="Chromosome 17"/>
</dbReference>
<comment type="caution">
    <text evidence="1">The sequence shown here is derived from an EMBL/GenBank/DDBJ whole genome shotgun (WGS) entry which is preliminary data.</text>
</comment>
<evidence type="ECO:0000313" key="2">
    <source>
        <dbReference type="Proteomes" id="UP000831701"/>
    </source>
</evidence>
<proteinExistence type="predicted"/>
<reference evidence="1" key="1">
    <citation type="submission" date="2022-04" db="EMBL/GenBank/DDBJ databases">
        <title>Jade perch genome.</title>
        <authorList>
            <person name="Chao B."/>
        </authorList>
    </citation>
    <scope>NUCLEOTIDE SEQUENCE</scope>
    <source>
        <strain evidence="1">CB-2022</strain>
    </source>
</reference>
<gene>
    <name evidence="1" type="ORF">L3Q82_014037</name>
</gene>
<organism evidence="1 2">
    <name type="scientific">Scortum barcoo</name>
    <name type="common">barcoo grunter</name>
    <dbReference type="NCBI Taxonomy" id="214431"/>
    <lineage>
        <taxon>Eukaryota</taxon>
        <taxon>Metazoa</taxon>
        <taxon>Chordata</taxon>
        <taxon>Craniata</taxon>
        <taxon>Vertebrata</taxon>
        <taxon>Euteleostomi</taxon>
        <taxon>Actinopterygii</taxon>
        <taxon>Neopterygii</taxon>
        <taxon>Teleostei</taxon>
        <taxon>Neoteleostei</taxon>
        <taxon>Acanthomorphata</taxon>
        <taxon>Eupercaria</taxon>
        <taxon>Centrarchiformes</taxon>
        <taxon>Terapontoidei</taxon>
        <taxon>Terapontidae</taxon>
        <taxon>Scortum</taxon>
    </lineage>
</organism>
<name>A0ACB8VW24_9TELE</name>
<keyword evidence="2" id="KW-1185">Reference proteome</keyword>
<dbReference type="EMBL" id="CM041547">
    <property type="protein sequence ID" value="KAI3359650.1"/>
    <property type="molecule type" value="Genomic_DNA"/>
</dbReference>
<evidence type="ECO:0000313" key="1">
    <source>
        <dbReference type="EMBL" id="KAI3359650.1"/>
    </source>
</evidence>
<accession>A0ACB8VW24</accession>